<dbReference type="FunFam" id="3.40.50.720:FF:000026">
    <property type="entry name" value="Glyoxylate/hydroxypyruvate reductase B"/>
    <property type="match status" value="1"/>
</dbReference>
<dbReference type="GO" id="GO:0005829">
    <property type="term" value="C:cytosol"/>
    <property type="evidence" value="ECO:0007669"/>
    <property type="project" value="TreeGrafter"/>
</dbReference>
<dbReference type="InterPro" id="IPR006140">
    <property type="entry name" value="D-isomer_DH_NAD-bd"/>
</dbReference>
<dbReference type="Pfam" id="PF02826">
    <property type="entry name" value="2-Hacid_dh_C"/>
    <property type="match status" value="1"/>
</dbReference>
<dbReference type="Gene3D" id="3.40.50.720">
    <property type="entry name" value="NAD(P)-binding Rossmann-like Domain"/>
    <property type="match status" value="2"/>
</dbReference>
<keyword evidence="6" id="KW-1185">Reference proteome</keyword>
<dbReference type="PROSITE" id="PS00671">
    <property type="entry name" value="D_2_HYDROXYACID_DH_3"/>
    <property type="match status" value="1"/>
</dbReference>
<dbReference type="Proteomes" id="UP000320333">
    <property type="component" value="Unassembled WGS sequence"/>
</dbReference>
<evidence type="ECO:0000259" key="3">
    <source>
        <dbReference type="Pfam" id="PF00389"/>
    </source>
</evidence>
<name>A0A507FEC6_9FUNG</name>
<dbReference type="CDD" id="cd05301">
    <property type="entry name" value="GDH"/>
    <property type="match status" value="1"/>
</dbReference>
<evidence type="ECO:0000256" key="2">
    <source>
        <dbReference type="RuleBase" id="RU003719"/>
    </source>
</evidence>
<dbReference type="SUPFAM" id="SSF51735">
    <property type="entry name" value="NAD(P)-binding Rossmann-fold domains"/>
    <property type="match status" value="1"/>
</dbReference>
<evidence type="ECO:0000313" key="6">
    <source>
        <dbReference type="Proteomes" id="UP000320333"/>
    </source>
</evidence>
<sequence>MSKPRILLTRTLTPRAHSRIVNDSRISLVHWSEPGAIPPEKFREMIKGVDGAIVLLTEKINADVLQAAGPQLKVISTVSVGYDHISVPDVKRLRPDLKIGITPDVLTDATAELTVGLLLATARRFKESLDIAKSGKWGDWNPQFLMGTQISGKSIGFFGFGRIGQAVAHRLKGFSPSRMTYFSPSPKPDAEKSLGAFRESSIEQFLGASDIVIVTCKLTGETRGIFNAKSFGLMRPGSIFINTARGGIVNHMDLFRALESGPLGSAGLDVTDPEPFPADHPLLTRPNCLILPHIGSATLETREAMADLAVSNCLAGVFGEELPAPVHF</sequence>
<feature type="domain" description="D-isomer specific 2-hydroxyacid dehydrogenase NAD-binding" evidence="4">
    <location>
        <begin position="115"/>
        <end position="295"/>
    </location>
</feature>
<proteinExistence type="inferred from homology"/>
<protein>
    <recommendedName>
        <fullName evidence="7">Glyoxylate reductase</fullName>
    </recommendedName>
</protein>
<dbReference type="InterPro" id="IPR050223">
    <property type="entry name" value="D-isomer_2-hydroxyacid_DH"/>
</dbReference>
<dbReference type="GO" id="GO:0051287">
    <property type="term" value="F:NAD binding"/>
    <property type="evidence" value="ECO:0007669"/>
    <property type="project" value="InterPro"/>
</dbReference>
<dbReference type="PANTHER" id="PTHR10996:SF277">
    <property type="entry name" value="GLYOXYLATE REDUCTASE_HYDROXYPYRUVATE REDUCTASE"/>
    <property type="match status" value="1"/>
</dbReference>
<dbReference type="OrthoDB" id="418179at2759"/>
<dbReference type="SUPFAM" id="SSF52283">
    <property type="entry name" value="Formate/glycerate dehydrogenase catalytic domain-like"/>
    <property type="match status" value="1"/>
</dbReference>
<evidence type="ECO:0000313" key="5">
    <source>
        <dbReference type="EMBL" id="TPX74701.1"/>
    </source>
</evidence>
<dbReference type="InterPro" id="IPR029753">
    <property type="entry name" value="D-isomer_DH_CS"/>
</dbReference>
<evidence type="ECO:0000256" key="1">
    <source>
        <dbReference type="ARBA" id="ARBA00023002"/>
    </source>
</evidence>
<dbReference type="STRING" id="246404.A0A507FEC6"/>
<comment type="similarity">
    <text evidence="2">Belongs to the D-isomer specific 2-hydroxyacid dehydrogenase family.</text>
</comment>
<dbReference type="EMBL" id="QEAP01000112">
    <property type="protein sequence ID" value="TPX74701.1"/>
    <property type="molecule type" value="Genomic_DNA"/>
</dbReference>
<dbReference type="InterPro" id="IPR036291">
    <property type="entry name" value="NAD(P)-bd_dom_sf"/>
</dbReference>
<dbReference type="Pfam" id="PF00389">
    <property type="entry name" value="2-Hacid_dh"/>
    <property type="match status" value="1"/>
</dbReference>
<accession>A0A507FEC6</accession>
<evidence type="ECO:0000259" key="4">
    <source>
        <dbReference type="Pfam" id="PF02826"/>
    </source>
</evidence>
<dbReference type="GO" id="GO:0030267">
    <property type="term" value="F:glyoxylate reductase (NADPH) activity"/>
    <property type="evidence" value="ECO:0007669"/>
    <property type="project" value="TreeGrafter"/>
</dbReference>
<dbReference type="GO" id="GO:0008465">
    <property type="term" value="F:hydroxypyruvate reductase (NADH) activity"/>
    <property type="evidence" value="ECO:0007669"/>
    <property type="project" value="TreeGrafter"/>
</dbReference>
<gene>
    <name evidence="5" type="ORF">CcCBS67573_g04019</name>
</gene>
<dbReference type="PANTHER" id="PTHR10996">
    <property type="entry name" value="2-HYDROXYACID DEHYDROGENASE-RELATED"/>
    <property type="match status" value="1"/>
</dbReference>
<comment type="caution">
    <text evidence="5">The sequence shown here is derived from an EMBL/GenBank/DDBJ whole genome shotgun (WGS) entry which is preliminary data.</text>
</comment>
<dbReference type="AlphaFoldDB" id="A0A507FEC6"/>
<organism evidence="5 6">
    <name type="scientific">Chytriomyces confervae</name>
    <dbReference type="NCBI Taxonomy" id="246404"/>
    <lineage>
        <taxon>Eukaryota</taxon>
        <taxon>Fungi</taxon>
        <taxon>Fungi incertae sedis</taxon>
        <taxon>Chytridiomycota</taxon>
        <taxon>Chytridiomycota incertae sedis</taxon>
        <taxon>Chytridiomycetes</taxon>
        <taxon>Chytridiales</taxon>
        <taxon>Chytriomycetaceae</taxon>
        <taxon>Chytriomyces</taxon>
    </lineage>
</organism>
<evidence type="ECO:0008006" key="7">
    <source>
        <dbReference type="Google" id="ProtNLM"/>
    </source>
</evidence>
<reference evidence="5 6" key="1">
    <citation type="journal article" date="2019" name="Sci. Rep.">
        <title>Comparative genomics of chytrid fungi reveal insights into the obligate biotrophic and pathogenic lifestyle of Synchytrium endobioticum.</title>
        <authorList>
            <person name="van de Vossenberg B.T.L.H."/>
            <person name="Warris S."/>
            <person name="Nguyen H.D.T."/>
            <person name="van Gent-Pelzer M.P.E."/>
            <person name="Joly D.L."/>
            <person name="van de Geest H.C."/>
            <person name="Bonants P.J.M."/>
            <person name="Smith D.S."/>
            <person name="Levesque C.A."/>
            <person name="van der Lee T.A.J."/>
        </authorList>
    </citation>
    <scope>NUCLEOTIDE SEQUENCE [LARGE SCALE GENOMIC DNA]</scope>
    <source>
        <strain evidence="5 6">CBS 675.73</strain>
    </source>
</reference>
<keyword evidence="1 2" id="KW-0560">Oxidoreductase</keyword>
<dbReference type="InterPro" id="IPR006139">
    <property type="entry name" value="D-isomer_2_OHA_DH_cat_dom"/>
</dbReference>
<feature type="domain" description="D-isomer specific 2-hydroxyacid dehydrogenase catalytic" evidence="3">
    <location>
        <begin position="21"/>
        <end position="326"/>
    </location>
</feature>